<comment type="caution">
    <text evidence="9">The sequence shown here is derived from an EMBL/GenBank/DDBJ whole genome shotgun (WGS) entry which is preliminary data.</text>
</comment>
<accession>A0A429ZKF4</accession>
<dbReference type="OrthoDB" id="9813074at2"/>
<gene>
    <name evidence="9" type="ORF">CBF35_10660</name>
</gene>
<comment type="similarity">
    <text evidence="2">Belongs to the peptidase S54 family.</text>
</comment>
<evidence type="ECO:0000256" key="4">
    <source>
        <dbReference type="ARBA" id="ARBA00022801"/>
    </source>
</evidence>
<dbReference type="GO" id="GO:0004252">
    <property type="term" value="F:serine-type endopeptidase activity"/>
    <property type="evidence" value="ECO:0007669"/>
    <property type="project" value="InterPro"/>
</dbReference>
<keyword evidence="10" id="KW-1185">Reference proteome</keyword>
<feature type="transmembrane region" description="Helical" evidence="7">
    <location>
        <begin position="109"/>
        <end position="127"/>
    </location>
</feature>
<feature type="domain" description="Peptidase S54 rhomboid" evidence="8">
    <location>
        <begin position="68"/>
        <end position="205"/>
    </location>
</feature>
<dbReference type="InterPro" id="IPR050925">
    <property type="entry name" value="Rhomboid_protease_S54"/>
</dbReference>
<dbReference type="RefSeq" id="WP_126780961.1">
    <property type="nucleotide sequence ID" value="NZ_CAUQJP010000056.1"/>
</dbReference>
<keyword evidence="5 7" id="KW-1133">Transmembrane helix</keyword>
<feature type="transmembrane region" description="Helical" evidence="7">
    <location>
        <begin position="77"/>
        <end position="97"/>
    </location>
</feature>
<dbReference type="AlphaFoldDB" id="A0A429ZKF4"/>
<dbReference type="GeneID" id="98568835"/>
<dbReference type="InterPro" id="IPR022764">
    <property type="entry name" value="Peptidase_S54_rhomboid_dom"/>
</dbReference>
<dbReference type="Gene3D" id="1.20.1540.10">
    <property type="entry name" value="Rhomboid-like"/>
    <property type="match status" value="1"/>
</dbReference>
<evidence type="ECO:0000256" key="5">
    <source>
        <dbReference type="ARBA" id="ARBA00022989"/>
    </source>
</evidence>
<dbReference type="SUPFAM" id="SSF144091">
    <property type="entry name" value="Rhomboid-like"/>
    <property type="match status" value="1"/>
</dbReference>
<evidence type="ECO:0000256" key="1">
    <source>
        <dbReference type="ARBA" id="ARBA00004141"/>
    </source>
</evidence>
<evidence type="ECO:0000313" key="9">
    <source>
        <dbReference type="EMBL" id="RST94168.1"/>
    </source>
</evidence>
<proteinExistence type="inferred from homology"/>
<dbReference type="Proteomes" id="UP000287239">
    <property type="component" value="Unassembled WGS sequence"/>
</dbReference>
<name>A0A429ZKF4_9ENTE</name>
<evidence type="ECO:0000256" key="2">
    <source>
        <dbReference type="ARBA" id="ARBA00009045"/>
    </source>
</evidence>
<dbReference type="InterPro" id="IPR035952">
    <property type="entry name" value="Rhomboid-like_sf"/>
</dbReference>
<keyword evidence="9" id="KW-0645">Protease</keyword>
<dbReference type="GO" id="GO:0016020">
    <property type="term" value="C:membrane"/>
    <property type="evidence" value="ECO:0007669"/>
    <property type="project" value="UniProtKB-SubCell"/>
</dbReference>
<feature type="transmembrane region" description="Helical" evidence="7">
    <location>
        <begin position="227"/>
        <end position="243"/>
    </location>
</feature>
<organism evidence="9 10">
    <name type="scientific">Vagococcus salmoninarum</name>
    <dbReference type="NCBI Taxonomy" id="2739"/>
    <lineage>
        <taxon>Bacteria</taxon>
        <taxon>Bacillati</taxon>
        <taxon>Bacillota</taxon>
        <taxon>Bacilli</taxon>
        <taxon>Lactobacillales</taxon>
        <taxon>Enterococcaceae</taxon>
        <taxon>Vagococcus</taxon>
    </lineage>
</organism>
<keyword evidence="6 7" id="KW-0472">Membrane</keyword>
<dbReference type="GO" id="GO:0006508">
    <property type="term" value="P:proteolysis"/>
    <property type="evidence" value="ECO:0007669"/>
    <property type="project" value="UniProtKB-KW"/>
</dbReference>
<evidence type="ECO:0000256" key="3">
    <source>
        <dbReference type="ARBA" id="ARBA00022692"/>
    </source>
</evidence>
<feature type="transmembrane region" description="Helical" evidence="7">
    <location>
        <begin position="20"/>
        <end position="39"/>
    </location>
</feature>
<feature type="transmembrane region" description="Helical" evidence="7">
    <location>
        <begin position="133"/>
        <end position="152"/>
    </location>
</feature>
<feature type="transmembrane region" description="Helical" evidence="7">
    <location>
        <begin position="187"/>
        <end position="206"/>
    </location>
</feature>
<keyword evidence="3 7" id="KW-0812">Transmembrane</keyword>
<evidence type="ECO:0000256" key="6">
    <source>
        <dbReference type="ARBA" id="ARBA00023136"/>
    </source>
</evidence>
<reference evidence="9 10" key="1">
    <citation type="submission" date="2017-05" db="EMBL/GenBank/DDBJ databases">
        <title>Vagococcus spp. assemblies.</title>
        <authorList>
            <person name="Gulvik C.A."/>
        </authorList>
    </citation>
    <scope>NUCLEOTIDE SEQUENCE [LARGE SCALE GENOMIC DNA]</scope>
    <source>
        <strain evidence="9 10">NCFB 2777</strain>
    </source>
</reference>
<evidence type="ECO:0000256" key="7">
    <source>
        <dbReference type="SAM" id="Phobius"/>
    </source>
</evidence>
<dbReference type="Pfam" id="PF01694">
    <property type="entry name" value="Rhomboid"/>
    <property type="match status" value="1"/>
</dbReference>
<evidence type="ECO:0000259" key="8">
    <source>
        <dbReference type="Pfam" id="PF01694"/>
    </source>
</evidence>
<dbReference type="PANTHER" id="PTHR43731:SF14">
    <property type="entry name" value="PRESENILIN-ASSOCIATED RHOMBOID-LIKE PROTEIN, MITOCHONDRIAL"/>
    <property type="match status" value="1"/>
</dbReference>
<dbReference type="EMBL" id="NGJU01000016">
    <property type="protein sequence ID" value="RST94168.1"/>
    <property type="molecule type" value="Genomic_DNA"/>
</dbReference>
<evidence type="ECO:0000313" key="10">
    <source>
        <dbReference type="Proteomes" id="UP000287239"/>
    </source>
</evidence>
<keyword evidence="4" id="KW-0378">Hydrolase</keyword>
<comment type="subcellular location">
    <subcellularLocation>
        <location evidence="1">Membrane</location>
        <topology evidence="1">Multi-pass membrane protein</topology>
    </subcellularLocation>
</comment>
<dbReference type="PANTHER" id="PTHR43731">
    <property type="entry name" value="RHOMBOID PROTEASE"/>
    <property type="match status" value="1"/>
</dbReference>
<protein>
    <submittedName>
        <fullName evidence="9">Rhomboid family intramembrane serine protease</fullName>
    </submittedName>
</protein>
<sequence length="248" mass="27816">MNYQQEMQLKRLKNQPWMVWLLLGIQLLVFLGMTLAGLARGYGLDGSQVSSILVQYGAMDKELVIVGHEYWRLISPIFVHIGLMHLIVNSLTLYFIGLQLEGLLGHWRFLLVYLLSGISGNLLSLAFGNPLAVSAGASTSLFGLFGIFVALGRVYRYHPTIQFMAQRMQTLIIMNLIFNLFSTRIDMLGHVGGVIGGFILGLLISLPSVKGSRYDRLEVDIHQKIRAVLILVFFIGICLYKIMNYGSF</sequence>